<reference evidence="2" key="1">
    <citation type="submission" date="2020-11" db="EMBL/GenBank/DDBJ databases">
        <authorList>
            <person name="Tran Van P."/>
        </authorList>
    </citation>
    <scope>NUCLEOTIDE SEQUENCE</scope>
</reference>
<accession>A0A7R8VTK3</accession>
<keyword evidence="1" id="KW-0812">Transmembrane</keyword>
<evidence type="ECO:0000256" key="1">
    <source>
        <dbReference type="SAM" id="Phobius"/>
    </source>
</evidence>
<dbReference type="AlphaFoldDB" id="A0A7R8VTK3"/>
<dbReference type="EMBL" id="OA570424">
    <property type="protein sequence ID" value="CAD7203279.1"/>
    <property type="molecule type" value="Genomic_DNA"/>
</dbReference>
<keyword evidence="1" id="KW-0472">Membrane</keyword>
<feature type="transmembrane region" description="Helical" evidence="1">
    <location>
        <begin position="132"/>
        <end position="151"/>
    </location>
</feature>
<proteinExistence type="predicted"/>
<gene>
    <name evidence="2" type="ORF">TDIB3V08_LOCUS9452</name>
</gene>
<evidence type="ECO:0000313" key="2">
    <source>
        <dbReference type="EMBL" id="CAD7203279.1"/>
    </source>
</evidence>
<sequence length="289" mass="32883">MDKNILARAMSRPDSLEYYRCKGLKIRSERLEPREGRASLNHLIGQGLSQQCNTRFIGSKISLDTRITRLANSLSSFATLHKTYETMDKPRIWLDMYKRHQSPHQCGSSVKVKCWESDGISHCDCERRWRHFLWWSVLLLVVPMGTTLASVEPKQVVKRPIHVRVWPVRGWARLTTSPLLTRTAVGGAQLTTISLLAQLTTSSLLAHTCVKGTGQALVSTLQPMSSYRRQSRAECVRGTLATMPHQFGLPAMAHSVQQSPPSPPLVFDRYNSIMYRPEEQRLTREAMER</sequence>
<protein>
    <submittedName>
        <fullName evidence="2">Uncharacterized protein</fullName>
    </submittedName>
</protein>
<keyword evidence="1" id="KW-1133">Transmembrane helix</keyword>
<name>A0A7R8VTK3_TIMDO</name>
<organism evidence="2">
    <name type="scientific">Timema douglasi</name>
    <name type="common">Walking stick</name>
    <dbReference type="NCBI Taxonomy" id="61478"/>
    <lineage>
        <taxon>Eukaryota</taxon>
        <taxon>Metazoa</taxon>
        <taxon>Ecdysozoa</taxon>
        <taxon>Arthropoda</taxon>
        <taxon>Hexapoda</taxon>
        <taxon>Insecta</taxon>
        <taxon>Pterygota</taxon>
        <taxon>Neoptera</taxon>
        <taxon>Polyneoptera</taxon>
        <taxon>Phasmatodea</taxon>
        <taxon>Timematodea</taxon>
        <taxon>Timematoidea</taxon>
        <taxon>Timematidae</taxon>
        <taxon>Timema</taxon>
    </lineage>
</organism>